<gene>
    <name evidence="1" type="ORF">C8N47_11183</name>
</gene>
<keyword evidence="2" id="KW-1185">Reference proteome</keyword>
<accession>A0A2T5C0J6</accession>
<protein>
    <submittedName>
        <fullName evidence="1">Uncharacterized protein</fullName>
    </submittedName>
</protein>
<dbReference type="Proteomes" id="UP000243525">
    <property type="component" value="Unassembled WGS sequence"/>
</dbReference>
<proteinExistence type="predicted"/>
<evidence type="ECO:0000313" key="1">
    <source>
        <dbReference type="EMBL" id="PTN08043.1"/>
    </source>
</evidence>
<name>A0A2T5C0J6_9BACT</name>
<sequence>MRLLTRLLGLLLPFKYLKLANWIVGAIKFILLMTSEKGILSKKEQRWLRNALDKLTFKKGLADLIDGAGYSLLISVADDYLVEKYVSDGAKNVLKEAIELGKAGDSKGLTDLLFERLSLDNDILKSFGEQAVNFILSGILEYVESIDVSDEESETED</sequence>
<comment type="caution">
    <text evidence="1">The sequence shown here is derived from an EMBL/GenBank/DDBJ whole genome shotgun (WGS) entry which is preliminary data.</text>
</comment>
<dbReference type="EMBL" id="QAAD01000011">
    <property type="protein sequence ID" value="PTN08043.1"/>
    <property type="molecule type" value="Genomic_DNA"/>
</dbReference>
<reference evidence="1 2" key="1">
    <citation type="submission" date="2018-04" db="EMBL/GenBank/DDBJ databases">
        <title>Genomic Encyclopedia of Archaeal and Bacterial Type Strains, Phase II (KMG-II): from individual species to whole genera.</title>
        <authorList>
            <person name="Goeker M."/>
        </authorList>
    </citation>
    <scope>NUCLEOTIDE SEQUENCE [LARGE SCALE GENOMIC DNA]</scope>
    <source>
        <strain evidence="1 2">DSM 28823</strain>
    </source>
</reference>
<dbReference type="AlphaFoldDB" id="A0A2T5C0J6"/>
<evidence type="ECO:0000313" key="2">
    <source>
        <dbReference type="Proteomes" id="UP000243525"/>
    </source>
</evidence>
<organism evidence="1 2">
    <name type="scientific">Mangrovibacterium marinum</name>
    <dbReference type="NCBI Taxonomy" id="1639118"/>
    <lineage>
        <taxon>Bacteria</taxon>
        <taxon>Pseudomonadati</taxon>
        <taxon>Bacteroidota</taxon>
        <taxon>Bacteroidia</taxon>
        <taxon>Marinilabiliales</taxon>
        <taxon>Prolixibacteraceae</taxon>
        <taxon>Mangrovibacterium</taxon>
    </lineage>
</organism>